<dbReference type="Gene3D" id="3.40.630.10">
    <property type="entry name" value="Zn peptidases"/>
    <property type="match status" value="1"/>
</dbReference>
<dbReference type="InterPro" id="IPR023905">
    <property type="entry name" value="AcetylDAP_deacetylase"/>
</dbReference>
<reference evidence="8 9" key="1">
    <citation type="submission" date="2020-07" db="EMBL/GenBank/DDBJ databases">
        <title>Genomic Encyclopedia of Type Strains, Phase IV (KMG-IV): sequencing the most valuable type-strain genomes for metagenomic binning, comparative biology and taxonomic classification.</title>
        <authorList>
            <person name="Goeker M."/>
        </authorList>
    </citation>
    <scope>NUCLEOTIDE SEQUENCE [LARGE SCALE GENOMIC DNA]</scope>
    <source>
        <strain evidence="8 9">DSM 25220</strain>
    </source>
</reference>
<keyword evidence="9" id="KW-1185">Reference proteome</keyword>
<dbReference type="EC" id="3.5.1.47" evidence="5"/>
<accession>A0A7W0BVW1</accession>
<feature type="active site" evidence="5">
    <location>
        <position position="70"/>
    </location>
</feature>
<evidence type="ECO:0000256" key="6">
    <source>
        <dbReference type="PIRSR" id="PIRSR005962-1"/>
    </source>
</evidence>
<feature type="binding site" evidence="6">
    <location>
        <position position="155"/>
    </location>
    <ligand>
        <name>Mn(2+)</name>
        <dbReference type="ChEBI" id="CHEBI:29035"/>
        <label>2</label>
    </ligand>
</feature>
<comment type="catalytic activity">
    <reaction evidence="5">
        <text>N-acetyl-(2S,6S)-2,6-diaminopimelate + H2O = (2S,6S)-2,6-diaminopimelate + acetate</text>
        <dbReference type="Rhea" id="RHEA:20405"/>
        <dbReference type="ChEBI" id="CHEBI:15377"/>
        <dbReference type="ChEBI" id="CHEBI:30089"/>
        <dbReference type="ChEBI" id="CHEBI:57609"/>
        <dbReference type="ChEBI" id="CHEBI:58767"/>
        <dbReference type="EC" id="3.5.1.47"/>
    </reaction>
</comment>
<evidence type="ECO:0000256" key="3">
    <source>
        <dbReference type="ARBA" id="ARBA00022915"/>
    </source>
</evidence>
<gene>
    <name evidence="8" type="ORF">HNQ85_000896</name>
</gene>
<dbReference type="GO" id="GO:0019877">
    <property type="term" value="P:diaminopimelate biosynthetic process"/>
    <property type="evidence" value="ECO:0007669"/>
    <property type="project" value="UniProtKB-UniRule"/>
</dbReference>
<comment type="cofactor">
    <cofactor evidence="6">
        <name>Mn(2+)</name>
        <dbReference type="ChEBI" id="CHEBI:29035"/>
    </cofactor>
    <text evidence="6">The Mn(2+) ion enhances activity.</text>
</comment>
<comment type="similarity">
    <text evidence="5">Belongs to the peptidase M20A family. N-acetyldiaminopimelate deacetylase subfamily.</text>
</comment>
<comment type="caution">
    <text evidence="8">The sequence shown here is derived from an EMBL/GenBank/DDBJ whole genome shotgun (WGS) entry which is preliminary data.</text>
</comment>
<feature type="binding site" evidence="6">
    <location>
        <position position="348"/>
    </location>
    <ligand>
        <name>Mn(2+)</name>
        <dbReference type="ChEBI" id="CHEBI:29035"/>
        <label>2</label>
    </ligand>
</feature>
<dbReference type="InterPro" id="IPR017439">
    <property type="entry name" value="Amidohydrolase"/>
</dbReference>
<sequence length="376" mass="41953">MEQLNRFVEIRRDLHKIPELGFQEFKTQQYLLNYIGTLPQERLEVKTWKTGVFVKVRGTEPSKMIGYRADIDGLPISEETGLPFASEHEGKMHACGHDFHMSIALGVLTHFAHHPVKDDLLFVFQPAEEGPGGALPMLESEIMQQWKPDMIIALHIAPEYPVGTIATKEGLLFANTSELFIDLKGKGGHAAFPHLANDMVVAACSLVTQLQSIVSRNVDPLDSAVITIGKISGGTVQNVIAEHARLEGTIRTLSAESMKKVKERIEAIVKGIEIGYQCEATIDYGSMYYQVYNAEQLTNEFMSFVKEHTNVEVVRCKEAMTGEDFGYMLAQIPGFMFWLGVNSPYGLHHSKLSPDEGAIETAIRLLVSYLIWKANE</sequence>
<evidence type="ECO:0000313" key="8">
    <source>
        <dbReference type="EMBL" id="MBA2870626.1"/>
    </source>
</evidence>
<feature type="active site" description="Proton acceptor" evidence="5">
    <location>
        <position position="129"/>
    </location>
</feature>
<evidence type="ECO:0000256" key="1">
    <source>
        <dbReference type="ARBA" id="ARBA00022605"/>
    </source>
</evidence>
<dbReference type="Pfam" id="PF07687">
    <property type="entry name" value="M20_dimer"/>
    <property type="match status" value="1"/>
</dbReference>
<dbReference type="PANTHER" id="PTHR11014">
    <property type="entry name" value="PEPTIDASE M20 FAMILY MEMBER"/>
    <property type="match status" value="1"/>
</dbReference>
<dbReference type="UniPathway" id="UPA00034">
    <property type="reaction ID" value="UER00024"/>
</dbReference>
<dbReference type="RefSeq" id="WP_181536537.1">
    <property type="nucleotide sequence ID" value="NZ_JACDUU010000002.1"/>
</dbReference>
<dbReference type="AlphaFoldDB" id="A0A7W0BVW1"/>
<dbReference type="GO" id="GO:0050118">
    <property type="term" value="F:N-acetyldiaminopimelate deacetylase activity"/>
    <property type="evidence" value="ECO:0007669"/>
    <property type="project" value="UniProtKB-UniRule"/>
</dbReference>
<dbReference type="InterPro" id="IPR011650">
    <property type="entry name" value="Peptidase_M20_dimer"/>
</dbReference>
<feature type="binding site" evidence="6">
    <location>
        <position position="95"/>
    </location>
    <ligand>
        <name>Mn(2+)</name>
        <dbReference type="ChEBI" id="CHEBI:29035"/>
        <label>2</label>
    </ligand>
</feature>
<dbReference type="SUPFAM" id="SSF55031">
    <property type="entry name" value="Bacterial exopeptidase dimerisation domain"/>
    <property type="match status" value="1"/>
</dbReference>
<dbReference type="FunFam" id="3.30.70.360:FF:000001">
    <property type="entry name" value="N-acetyldiaminopimelate deacetylase"/>
    <property type="match status" value="1"/>
</dbReference>
<evidence type="ECO:0000259" key="7">
    <source>
        <dbReference type="Pfam" id="PF07687"/>
    </source>
</evidence>
<dbReference type="CDD" id="cd05670">
    <property type="entry name" value="M20_Acy1_YkuR-like"/>
    <property type="match status" value="1"/>
</dbReference>
<dbReference type="PANTHER" id="PTHR11014:SF98">
    <property type="entry name" value="N-ACETYLDIAMINOPIMELATE DEACETYLASE"/>
    <property type="match status" value="1"/>
</dbReference>
<dbReference type="GO" id="GO:0046872">
    <property type="term" value="F:metal ion binding"/>
    <property type="evidence" value="ECO:0007669"/>
    <property type="project" value="UniProtKB-KW"/>
</dbReference>
<comment type="function">
    <text evidence="5">Catalyzes the conversion of N-acetyl-diaminopimelate to diaminopimelate and acetate.</text>
</comment>
<evidence type="ECO:0000256" key="4">
    <source>
        <dbReference type="ARBA" id="ARBA00023154"/>
    </source>
</evidence>
<dbReference type="SUPFAM" id="SSF53187">
    <property type="entry name" value="Zn-dependent exopeptidases"/>
    <property type="match status" value="1"/>
</dbReference>
<feature type="binding site" evidence="6">
    <location>
        <position position="129"/>
    </location>
    <ligand>
        <name>Mn(2+)</name>
        <dbReference type="ChEBI" id="CHEBI:29035"/>
        <label>2</label>
    </ligand>
</feature>
<keyword evidence="2 5" id="KW-0378">Hydrolase</keyword>
<dbReference type="Gene3D" id="3.30.70.360">
    <property type="match status" value="1"/>
</dbReference>
<keyword evidence="4 5" id="KW-0457">Lysine biosynthesis</keyword>
<dbReference type="NCBIfam" id="TIGR01891">
    <property type="entry name" value="amidohydrolases"/>
    <property type="match status" value="1"/>
</dbReference>
<evidence type="ECO:0000256" key="2">
    <source>
        <dbReference type="ARBA" id="ARBA00022801"/>
    </source>
</evidence>
<organism evidence="8 9">
    <name type="scientific">[Anoxybacillus] calidus</name>
    <dbReference type="NCBI Taxonomy" id="575178"/>
    <lineage>
        <taxon>Bacteria</taxon>
        <taxon>Bacillati</taxon>
        <taxon>Bacillota</taxon>
        <taxon>Bacilli</taxon>
        <taxon>Bacillales</taxon>
        <taxon>Anoxybacillaceae</taxon>
        <taxon>Paranoxybacillus</taxon>
    </lineage>
</organism>
<keyword evidence="6" id="KW-0479">Metal-binding</keyword>
<dbReference type="GO" id="GO:0009089">
    <property type="term" value="P:lysine biosynthetic process via diaminopimelate"/>
    <property type="evidence" value="ECO:0007669"/>
    <property type="project" value="UniProtKB-UniRule"/>
</dbReference>
<evidence type="ECO:0000256" key="5">
    <source>
        <dbReference type="HAMAP-Rule" id="MF_01692"/>
    </source>
</evidence>
<dbReference type="HAMAP" id="MF_01692">
    <property type="entry name" value="DapEL"/>
    <property type="match status" value="1"/>
</dbReference>
<feature type="domain" description="Peptidase M20 dimerisation" evidence="7">
    <location>
        <begin position="181"/>
        <end position="270"/>
    </location>
</feature>
<dbReference type="PIRSF" id="PIRSF005962">
    <property type="entry name" value="Pept_M20D_amidohydro"/>
    <property type="match status" value="1"/>
</dbReference>
<proteinExistence type="inferred from homology"/>
<dbReference type="Proteomes" id="UP000580891">
    <property type="component" value="Unassembled WGS sequence"/>
</dbReference>
<dbReference type="InterPro" id="IPR002933">
    <property type="entry name" value="Peptidase_M20"/>
</dbReference>
<keyword evidence="1 5" id="KW-0028">Amino-acid biosynthesis</keyword>
<keyword evidence="6" id="KW-0464">Manganese</keyword>
<dbReference type="EMBL" id="JACDUU010000002">
    <property type="protein sequence ID" value="MBA2870626.1"/>
    <property type="molecule type" value="Genomic_DNA"/>
</dbReference>
<comment type="pathway">
    <text evidence="5">Amino-acid biosynthesis; L-lysine biosynthesis via DAP pathway; LL-2,6-diaminopimelate from (S)-tetrahydrodipicolinate (acetylase route): step 3/3.</text>
</comment>
<dbReference type="InterPro" id="IPR036264">
    <property type="entry name" value="Bact_exopeptidase_dim_dom"/>
</dbReference>
<protein>
    <recommendedName>
        <fullName evidence="5">N-acetyldiaminopimelate deacetylase</fullName>
        <ecNumber evidence="5">3.5.1.47</ecNumber>
    </recommendedName>
</protein>
<evidence type="ECO:0000313" key="9">
    <source>
        <dbReference type="Proteomes" id="UP000580891"/>
    </source>
</evidence>
<feature type="binding site" evidence="6">
    <location>
        <position position="97"/>
    </location>
    <ligand>
        <name>Mn(2+)</name>
        <dbReference type="ChEBI" id="CHEBI:29035"/>
        <label>2</label>
    </ligand>
</feature>
<dbReference type="Pfam" id="PF01546">
    <property type="entry name" value="Peptidase_M20"/>
    <property type="match status" value="1"/>
</dbReference>
<name>A0A7W0BVW1_9BACL</name>
<keyword evidence="3 5" id="KW-0220">Diaminopimelate biosynthesis</keyword>